<evidence type="ECO:0000313" key="2">
    <source>
        <dbReference type="EMBL" id="MPC35107.1"/>
    </source>
</evidence>
<evidence type="ECO:0000256" key="1">
    <source>
        <dbReference type="SAM" id="MobiDB-lite"/>
    </source>
</evidence>
<feature type="region of interest" description="Disordered" evidence="1">
    <location>
        <begin position="67"/>
        <end position="89"/>
    </location>
</feature>
<gene>
    <name evidence="2" type="ORF">E2C01_028521</name>
</gene>
<organism evidence="2 3">
    <name type="scientific">Portunus trituberculatus</name>
    <name type="common">Swimming crab</name>
    <name type="synonym">Neptunus trituberculatus</name>
    <dbReference type="NCBI Taxonomy" id="210409"/>
    <lineage>
        <taxon>Eukaryota</taxon>
        <taxon>Metazoa</taxon>
        <taxon>Ecdysozoa</taxon>
        <taxon>Arthropoda</taxon>
        <taxon>Crustacea</taxon>
        <taxon>Multicrustacea</taxon>
        <taxon>Malacostraca</taxon>
        <taxon>Eumalacostraca</taxon>
        <taxon>Eucarida</taxon>
        <taxon>Decapoda</taxon>
        <taxon>Pleocyemata</taxon>
        <taxon>Brachyura</taxon>
        <taxon>Eubrachyura</taxon>
        <taxon>Portunoidea</taxon>
        <taxon>Portunidae</taxon>
        <taxon>Portuninae</taxon>
        <taxon>Portunus</taxon>
    </lineage>
</organism>
<protein>
    <submittedName>
        <fullName evidence="2">Uncharacterized protein</fullName>
    </submittedName>
</protein>
<comment type="caution">
    <text evidence="2">The sequence shown here is derived from an EMBL/GenBank/DDBJ whole genome shotgun (WGS) entry which is preliminary data.</text>
</comment>
<dbReference type="Proteomes" id="UP000324222">
    <property type="component" value="Unassembled WGS sequence"/>
</dbReference>
<reference evidence="2 3" key="1">
    <citation type="submission" date="2019-05" db="EMBL/GenBank/DDBJ databases">
        <title>Another draft genome of Portunus trituberculatus and its Hox gene families provides insights of decapod evolution.</title>
        <authorList>
            <person name="Jeong J.-H."/>
            <person name="Song I."/>
            <person name="Kim S."/>
            <person name="Choi T."/>
            <person name="Kim D."/>
            <person name="Ryu S."/>
            <person name="Kim W."/>
        </authorList>
    </citation>
    <scope>NUCLEOTIDE SEQUENCE [LARGE SCALE GENOMIC DNA]</scope>
    <source>
        <tissue evidence="2">Muscle</tissue>
    </source>
</reference>
<keyword evidence="3" id="KW-1185">Reference proteome</keyword>
<name>A0A5B7EPB3_PORTR</name>
<evidence type="ECO:0000313" key="3">
    <source>
        <dbReference type="Proteomes" id="UP000324222"/>
    </source>
</evidence>
<dbReference type="AlphaFoldDB" id="A0A5B7EPB3"/>
<proteinExistence type="predicted"/>
<dbReference type="EMBL" id="VSRR010003201">
    <property type="protein sequence ID" value="MPC35107.1"/>
    <property type="molecule type" value="Genomic_DNA"/>
</dbReference>
<accession>A0A5B7EPB3</accession>
<sequence>MRVSSQLGEDTASLPLIASHHSLVSARVVRGAGNCFYLRRLSHPSCQRENLSCRKPAYSLRIIHSFPAPSSPASFPSSPSAWRSRSVTR</sequence>